<reference evidence="2 3" key="1">
    <citation type="submission" date="2018-08" db="EMBL/GenBank/DDBJ databases">
        <title>A genome reference for cultivated species of the human gut microbiota.</title>
        <authorList>
            <person name="Zou Y."/>
            <person name="Xue W."/>
            <person name="Luo G."/>
        </authorList>
    </citation>
    <scope>NUCLEOTIDE SEQUENCE [LARGE SCALE GENOMIC DNA]</scope>
    <source>
        <strain evidence="2 3">AF45-17</strain>
    </source>
</reference>
<dbReference type="InterPro" id="IPR019405">
    <property type="entry name" value="Lactonase_7-beta_prop"/>
</dbReference>
<dbReference type="GO" id="GO:0017057">
    <property type="term" value="F:6-phosphogluconolactonase activity"/>
    <property type="evidence" value="ECO:0007669"/>
    <property type="project" value="TreeGrafter"/>
</dbReference>
<dbReference type="InterPro" id="IPR050282">
    <property type="entry name" value="Cycloisomerase_2"/>
</dbReference>
<dbReference type="EMBL" id="QVEP01000058">
    <property type="protein sequence ID" value="RGB74161.1"/>
    <property type="molecule type" value="Genomic_DNA"/>
</dbReference>
<organism evidence="2 3">
    <name type="scientific">Coprococcus catus</name>
    <dbReference type="NCBI Taxonomy" id="116085"/>
    <lineage>
        <taxon>Bacteria</taxon>
        <taxon>Bacillati</taxon>
        <taxon>Bacillota</taxon>
        <taxon>Clostridia</taxon>
        <taxon>Lachnospirales</taxon>
        <taxon>Lachnospiraceae</taxon>
        <taxon>Coprococcus</taxon>
    </lineage>
</organism>
<evidence type="ECO:0000313" key="3">
    <source>
        <dbReference type="Proteomes" id="UP000260773"/>
    </source>
</evidence>
<dbReference type="Pfam" id="PF10282">
    <property type="entry name" value="Lactonase"/>
    <property type="match status" value="1"/>
</dbReference>
<dbReference type="InterPro" id="IPR011048">
    <property type="entry name" value="Haem_d1_sf"/>
</dbReference>
<dbReference type="PANTHER" id="PTHR30344">
    <property type="entry name" value="6-PHOSPHOGLUCONOLACTONASE-RELATED"/>
    <property type="match status" value="1"/>
</dbReference>
<dbReference type="PANTHER" id="PTHR30344:SF1">
    <property type="entry name" value="6-PHOSPHOGLUCONOLACTONASE"/>
    <property type="match status" value="1"/>
</dbReference>
<sequence>MVHLRLGNSGKCACFGLMIEFLFRIVRRFSFAWQMALRGVFRMADKYVAYVGSYTRGESDGIYILDANVEYAYFKVRDSFKINNPSFLRLSHDEQYLYSNCDEGVASFKILPDGGLELMNKASVNGLRPCYLSVDRANRYLLTAGYHDGKLTVLRLNEDGTIQGVTDEVFMKGLGSIAGRNYRCHVNCAIFSPDERFIMAVDLGMDQVKVYEFDHETGKIKLHDILRCELESGPKHMIFTSDGRYAYLTHENKCCVTKYAYDAETAHFTKLQTISTLPEKYDNYNSAITLKLTPDDRYLFVTNSGNNSVAIYEINEEDQMMKALCILPVSGEYPRDLAIMPGDQMFVSVNQEGNSMTSFKVNYDKGYIMMSGAPLKMPSPTSIQLKQIFE</sequence>
<dbReference type="Gene3D" id="2.130.10.10">
    <property type="entry name" value="YVTN repeat-like/Quinoprotein amine dehydrogenase"/>
    <property type="match status" value="1"/>
</dbReference>
<gene>
    <name evidence="2" type="ORF">DW070_15225</name>
</gene>
<evidence type="ECO:0000256" key="1">
    <source>
        <dbReference type="ARBA" id="ARBA00005564"/>
    </source>
</evidence>
<dbReference type="GO" id="GO:0005829">
    <property type="term" value="C:cytosol"/>
    <property type="evidence" value="ECO:0007669"/>
    <property type="project" value="TreeGrafter"/>
</dbReference>
<evidence type="ECO:0000313" key="2">
    <source>
        <dbReference type="EMBL" id="RGB74161.1"/>
    </source>
</evidence>
<comment type="caution">
    <text evidence="2">The sequence shown here is derived from an EMBL/GenBank/DDBJ whole genome shotgun (WGS) entry which is preliminary data.</text>
</comment>
<protein>
    <submittedName>
        <fullName evidence="2">Lactonase family protein</fullName>
    </submittedName>
</protein>
<comment type="similarity">
    <text evidence="1">Belongs to the cycloisomerase 2 family.</text>
</comment>
<dbReference type="Proteomes" id="UP000260773">
    <property type="component" value="Unassembled WGS sequence"/>
</dbReference>
<dbReference type="SUPFAM" id="SSF51004">
    <property type="entry name" value="C-terminal (heme d1) domain of cytochrome cd1-nitrite reductase"/>
    <property type="match status" value="1"/>
</dbReference>
<dbReference type="AlphaFoldDB" id="A0A3E2TF98"/>
<name>A0A3E2TF98_9FIRM</name>
<proteinExistence type="inferred from homology"/>
<dbReference type="InterPro" id="IPR015943">
    <property type="entry name" value="WD40/YVTN_repeat-like_dom_sf"/>
</dbReference>
<accession>A0A3E2TF98</accession>